<name>A0ABS3QNT9_9BACT</name>
<feature type="domain" description="Transposase DDE" evidence="1">
    <location>
        <begin position="37"/>
        <end position="110"/>
    </location>
</feature>
<evidence type="ECO:0000259" key="1">
    <source>
        <dbReference type="Pfam" id="PF13586"/>
    </source>
</evidence>
<reference evidence="2 3" key="1">
    <citation type="submission" date="2021-03" db="EMBL/GenBank/DDBJ databases">
        <authorList>
            <person name="Kim M.K."/>
        </authorList>
    </citation>
    <scope>NUCLEOTIDE SEQUENCE [LARGE SCALE GENOMIC DNA]</scope>
    <source>
        <strain evidence="2 3">BT442</strain>
    </source>
</reference>
<sequence length="112" mass="12640">MPTAGQRHDAPQALPLLNDLAPAYRISDRSDDSAPLVAVLTARGTQAVIPPRRKRRNPHAYDAALDAQHHPVERLFRSLKQLRRAATRYDKLDAHFLAFIQLEATVLWLRDG</sequence>
<dbReference type="EMBL" id="JAGETZ010000023">
    <property type="protein sequence ID" value="MBO2012946.1"/>
    <property type="molecule type" value="Genomic_DNA"/>
</dbReference>
<dbReference type="RefSeq" id="WP_208178686.1">
    <property type="nucleotide sequence ID" value="NZ_JAGETZ010000023.1"/>
</dbReference>
<dbReference type="Proteomes" id="UP000664369">
    <property type="component" value="Unassembled WGS sequence"/>
</dbReference>
<dbReference type="InterPro" id="IPR025668">
    <property type="entry name" value="Tnp_DDE_dom"/>
</dbReference>
<accession>A0ABS3QNT9</accession>
<keyword evidence="3" id="KW-1185">Reference proteome</keyword>
<dbReference type="Pfam" id="PF13586">
    <property type="entry name" value="DDE_Tnp_1_2"/>
    <property type="match status" value="1"/>
</dbReference>
<gene>
    <name evidence="2" type="ORF">J4E00_28040</name>
</gene>
<organism evidence="2 3">
    <name type="scientific">Hymenobacter negativus</name>
    <dbReference type="NCBI Taxonomy" id="2795026"/>
    <lineage>
        <taxon>Bacteria</taxon>
        <taxon>Pseudomonadati</taxon>
        <taxon>Bacteroidota</taxon>
        <taxon>Cytophagia</taxon>
        <taxon>Cytophagales</taxon>
        <taxon>Hymenobacteraceae</taxon>
        <taxon>Hymenobacter</taxon>
    </lineage>
</organism>
<comment type="caution">
    <text evidence="2">The sequence shown here is derived from an EMBL/GenBank/DDBJ whole genome shotgun (WGS) entry which is preliminary data.</text>
</comment>
<protein>
    <submittedName>
        <fullName evidence="2">Transposase</fullName>
    </submittedName>
</protein>
<proteinExistence type="predicted"/>
<evidence type="ECO:0000313" key="2">
    <source>
        <dbReference type="EMBL" id="MBO2012946.1"/>
    </source>
</evidence>
<evidence type="ECO:0000313" key="3">
    <source>
        <dbReference type="Proteomes" id="UP000664369"/>
    </source>
</evidence>